<reference evidence="1" key="1">
    <citation type="journal article" date="2023" name="Mol. Phylogenet. Evol.">
        <title>Genome-scale phylogeny and comparative genomics of the fungal order Sordariales.</title>
        <authorList>
            <person name="Hensen N."/>
            <person name="Bonometti L."/>
            <person name="Westerberg I."/>
            <person name="Brannstrom I.O."/>
            <person name="Guillou S."/>
            <person name="Cros-Aarteil S."/>
            <person name="Calhoun S."/>
            <person name="Haridas S."/>
            <person name="Kuo A."/>
            <person name="Mondo S."/>
            <person name="Pangilinan J."/>
            <person name="Riley R."/>
            <person name="LaButti K."/>
            <person name="Andreopoulos B."/>
            <person name="Lipzen A."/>
            <person name="Chen C."/>
            <person name="Yan M."/>
            <person name="Daum C."/>
            <person name="Ng V."/>
            <person name="Clum A."/>
            <person name="Steindorff A."/>
            <person name="Ohm R.A."/>
            <person name="Martin F."/>
            <person name="Silar P."/>
            <person name="Natvig D.O."/>
            <person name="Lalanne C."/>
            <person name="Gautier V."/>
            <person name="Ament-Velasquez S.L."/>
            <person name="Kruys A."/>
            <person name="Hutchinson M.I."/>
            <person name="Powell A.J."/>
            <person name="Barry K."/>
            <person name="Miller A.N."/>
            <person name="Grigoriev I.V."/>
            <person name="Debuchy R."/>
            <person name="Gladieux P."/>
            <person name="Hiltunen Thoren M."/>
            <person name="Johannesson H."/>
        </authorList>
    </citation>
    <scope>NUCLEOTIDE SEQUENCE</scope>
    <source>
        <strain evidence="1">PSN309</strain>
    </source>
</reference>
<comment type="caution">
    <text evidence="1">The sequence shown here is derived from an EMBL/GenBank/DDBJ whole genome shotgun (WGS) entry which is preliminary data.</text>
</comment>
<evidence type="ECO:0000313" key="1">
    <source>
        <dbReference type="EMBL" id="KAK4193270.1"/>
    </source>
</evidence>
<keyword evidence="2" id="KW-1185">Reference proteome</keyword>
<gene>
    <name evidence="1" type="ORF">QBC35DRAFT_100767</name>
</gene>
<dbReference type="AlphaFoldDB" id="A0AAN7APV4"/>
<dbReference type="Gene3D" id="3.40.30.10">
    <property type="entry name" value="Glutaredoxin"/>
    <property type="match status" value="1"/>
</dbReference>
<reference evidence="1" key="2">
    <citation type="submission" date="2023-05" db="EMBL/GenBank/DDBJ databases">
        <authorList>
            <consortium name="Lawrence Berkeley National Laboratory"/>
            <person name="Steindorff A."/>
            <person name="Hensen N."/>
            <person name="Bonometti L."/>
            <person name="Westerberg I."/>
            <person name="Brannstrom I.O."/>
            <person name="Guillou S."/>
            <person name="Cros-Aarteil S."/>
            <person name="Calhoun S."/>
            <person name="Haridas S."/>
            <person name="Kuo A."/>
            <person name="Mondo S."/>
            <person name="Pangilinan J."/>
            <person name="Riley R."/>
            <person name="Labutti K."/>
            <person name="Andreopoulos B."/>
            <person name="Lipzen A."/>
            <person name="Chen C."/>
            <person name="Yanf M."/>
            <person name="Daum C."/>
            <person name="Ng V."/>
            <person name="Clum A."/>
            <person name="Ohm R."/>
            <person name="Martin F."/>
            <person name="Silar P."/>
            <person name="Natvig D."/>
            <person name="Lalanne C."/>
            <person name="Gautier V."/>
            <person name="Ament-Velasquez S.L."/>
            <person name="Kruys A."/>
            <person name="Hutchinson M.I."/>
            <person name="Powell A.J."/>
            <person name="Barry K."/>
            <person name="Miller A.N."/>
            <person name="Grigoriev I.V."/>
            <person name="Debuchy R."/>
            <person name="Gladieux P."/>
            <person name="Thoren M.H."/>
            <person name="Johannesson H."/>
        </authorList>
    </citation>
    <scope>NUCLEOTIDE SEQUENCE</scope>
    <source>
        <strain evidence="1">PSN309</strain>
    </source>
</reference>
<organism evidence="1 2">
    <name type="scientific">Podospora australis</name>
    <dbReference type="NCBI Taxonomy" id="1536484"/>
    <lineage>
        <taxon>Eukaryota</taxon>
        <taxon>Fungi</taxon>
        <taxon>Dikarya</taxon>
        <taxon>Ascomycota</taxon>
        <taxon>Pezizomycotina</taxon>
        <taxon>Sordariomycetes</taxon>
        <taxon>Sordariomycetidae</taxon>
        <taxon>Sordariales</taxon>
        <taxon>Podosporaceae</taxon>
        <taxon>Podospora</taxon>
    </lineage>
</organism>
<dbReference type="EMBL" id="MU864351">
    <property type="protein sequence ID" value="KAK4193270.1"/>
    <property type="molecule type" value="Genomic_DNA"/>
</dbReference>
<sequence>MALPPKLSGARLIFPDSSGATSFTSSPPHTIELFLDYVCPFSAKIFKTLTSTVIPHTIHPNPSLSSKLQIILRQQIQPWHPSSTLVHEAALAVNRLAPSKFWDFSSALFDAQKDYFDVSLVNETRNATYRRLAKLASSSVGLDEEEVYKLLVIPDKPGEDGSLNIGNAVTVDVKLITKINRLLGVHVTPTVIFDGVVANEISSSWTGEQWAEWLGKNVV</sequence>
<dbReference type="InterPro" id="IPR036249">
    <property type="entry name" value="Thioredoxin-like_sf"/>
</dbReference>
<dbReference type="PANTHER" id="PTHR33875">
    <property type="entry name" value="OS09G0542200 PROTEIN"/>
    <property type="match status" value="1"/>
</dbReference>
<dbReference type="SUPFAM" id="SSF52833">
    <property type="entry name" value="Thioredoxin-like"/>
    <property type="match status" value="1"/>
</dbReference>
<dbReference type="Proteomes" id="UP001302126">
    <property type="component" value="Unassembled WGS sequence"/>
</dbReference>
<accession>A0AAN7APV4</accession>
<name>A0AAN7APV4_9PEZI</name>
<evidence type="ECO:0000313" key="2">
    <source>
        <dbReference type="Proteomes" id="UP001302126"/>
    </source>
</evidence>
<evidence type="ECO:0008006" key="3">
    <source>
        <dbReference type="Google" id="ProtNLM"/>
    </source>
</evidence>
<proteinExistence type="predicted"/>
<dbReference type="PANTHER" id="PTHR33875:SF2">
    <property type="entry name" value="ACR183CP"/>
    <property type="match status" value="1"/>
</dbReference>
<protein>
    <recommendedName>
        <fullName evidence="3">Thioredoxin-like fold domain-containing protein</fullName>
    </recommendedName>
</protein>